<dbReference type="Proteomes" id="UP000824782">
    <property type="component" value="Unassembled WGS sequence"/>
</dbReference>
<proteinExistence type="predicted"/>
<organism evidence="1 2">
    <name type="scientific">Engystomops pustulosus</name>
    <name type="common">Tungara frog</name>
    <name type="synonym">Physalaemus pustulosus</name>
    <dbReference type="NCBI Taxonomy" id="76066"/>
    <lineage>
        <taxon>Eukaryota</taxon>
        <taxon>Metazoa</taxon>
        <taxon>Chordata</taxon>
        <taxon>Craniata</taxon>
        <taxon>Vertebrata</taxon>
        <taxon>Euteleostomi</taxon>
        <taxon>Amphibia</taxon>
        <taxon>Batrachia</taxon>
        <taxon>Anura</taxon>
        <taxon>Neobatrachia</taxon>
        <taxon>Hyloidea</taxon>
        <taxon>Leptodactylidae</taxon>
        <taxon>Leiuperinae</taxon>
        <taxon>Engystomops</taxon>
    </lineage>
</organism>
<name>A0AAV7C163_ENGPU</name>
<dbReference type="AlphaFoldDB" id="A0AAV7C163"/>
<accession>A0AAV7C163</accession>
<dbReference type="EMBL" id="WNYA01000004">
    <property type="protein sequence ID" value="KAG8578679.1"/>
    <property type="molecule type" value="Genomic_DNA"/>
</dbReference>
<protein>
    <submittedName>
        <fullName evidence="1">Uncharacterized protein</fullName>
    </submittedName>
</protein>
<reference evidence="1" key="1">
    <citation type="thesis" date="2020" institute="ProQuest LLC" country="789 East Eisenhower Parkway, Ann Arbor, MI, USA">
        <title>Comparative Genomics and Chromosome Evolution.</title>
        <authorList>
            <person name="Mudd A.B."/>
        </authorList>
    </citation>
    <scope>NUCLEOTIDE SEQUENCE</scope>
    <source>
        <strain evidence="1">237g6f4</strain>
        <tissue evidence="1">Blood</tissue>
    </source>
</reference>
<evidence type="ECO:0000313" key="2">
    <source>
        <dbReference type="Proteomes" id="UP000824782"/>
    </source>
</evidence>
<comment type="caution">
    <text evidence="1">The sequence shown here is derived from an EMBL/GenBank/DDBJ whole genome shotgun (WGS) entry which is preliminary data.</text>
</comment>
<sequence>MRCYGSSLLGLVINDKDDVDMTCDCCAFICGCLVEILCCTHPTLCTVDGFVSVTIKSKWQKMYLLTSCVFWYAVDELRKILTT</sequence>
<gene>
    <name evidence="1" type="ORF">GDO81_010581</name>
</gene>
<keyword evidence="2" id="KW-1185">Reference proteome</keyword>
<evidence type="ECO:0000313" key="1">
    <source>
        <dbReference type="EMBL" id="KAG8578679.1"/>
    </source>
</evidence>